<evidence type="ECO:0000256" key="3">
    <source>
        <dbReference type="ARBA" id="ARBA00023125"/>
    </source>
</evidence>
<dbReference type="InterPro" id="IPR058163">
    <property type="entry name" value="LysR-type_TF_proteobact-type"/>
</dbReference>
<evidence type="ECO:0000256" key="2">
    <source>
        <dbReference type="ARBA" id="ARBA00023015"/>
    </source>
</evidence>
<dbReference type="InterPro" id="IPR036388">
    <property type="entry name" value="WH-like_DNA-bd_sf"/>
</dbReference>
<dbReference type="GO" id="GO:0003700">
    <property type="term" value="F:DNA-binding transcription factor activity"/>
    <property type="evidence" value="ECO:0007669"/>
    <property type="project" value="InterPro"/>
</dbReference>
<reference evidence="6 7" key="1">
    <citation type="journal article" date="2016" name="Int. J. Syst. Evol. Microbiol.">
        <title>Paraphotobacterium marinum gen. nov., sp. nov., a member of the family Vibrionaceae, isolated from surface seawater.</title>
        <authorList>
            <person name="Huang Z."/>
            <person name="Dong C."/>
            <person name="Shao Z."/>
        </authorList>
    </citation>
    <scope>NUCLEOTIDE SEQUENCE [LARGE SCALE GENOMIC DNA]</scope>
    <source>
        <strain evidence="6 7">NSCS20N07D</strain>
    </source>
</reference>
<dbReference type="SUPFAM" id="SSF46785">
    <property type="entry name" value="Winged helix' DNA-binding domain"/>
    <property type="match status" value="1"/>
</dbReference>
<dbReference type="InterPro" id="IPR036390">
    <property type="entry name" value="WH_DNA-bd_sf"/>
</dbReference>
<name>A0A220VGZ5_9GAMM</name>
<keyword evidence="2" id="KW-0805">Transcription regulation</keyword>
<gene>
    <name evidence="6" type="ORF">CF386_11035</name>
</gene>
<dbReference type="GO" id="GO:0003677">
    <property type="term" value="F:DNA binding"/>
    <property type="evidence" value="ECO:0007669"/>
    <property type="project" value="UniProtKB-KW"/>
</dbReference>
<feature type="domain" description="HTH lysR-type" evidence="5">
    <location>
        <begin position="1"/>
        <end position="60"/>
    </location>
</feature>
<dbReference type="PANTHER" id="PTHR30537">
    <property type="entry name" value="HTH-TYPE TRANSCRIPTIONAL REGULATOR"/>
    <property type="match status" value="1"/>
</dbReference>
<evidence type="ECO:0000313" key="7">
    <source>
        <dbReference type="Proteomes" id="UP000242175"/>
    </source>
</evidence>
<dbReference type="Gene3D" id="1.10.10.10">
    <property type="entry name" value="Winged helix-like DNA-binding domain superfamily/Winged helix DNA-binding domain"/>
    <property type="match status" value="1"/>
</dbReference>
<keyword evidence="7" id="KW-1185">Reference proteome</keyword>
<dbReference type="PROSITE" id="PS50931">
    <property type="entry name" value="HTH_LYSR"/>
    <property type="match status" value="1"/>
</dbReference>
<protein>
    <recommendedName>
        <fullName evidence="5">HTH lysR-type domain-containing protein</fullName>
    </recommendedName>
</protein>
<dbReference type="Pfam" id="PF00126">
    <property type="entry name" value="HTH_1"/>
    <property type="match status" value="1"/>
</dbReference>
<dbReference type="FunFam" id="1.10.10.10:FF:000001">
    <property type="entry name" value="LysR family transcriptional regulator"/>
    <property type="match status" value="1"/>
</dbReference>
<proteinExistence type="inferred from homology"/>
<dbReference type="OrthoDB" id="9786526at2"/>
<dbReference type="AlphaFoldDB" id="A0A220VGZ5"/>
<evidence type="ECO:0000256" key="1">
    <source>
        <dbReference type="ARBA" id="ARBA00009437"/>
    </source>
</evidence>
<dbReference type="RefSeq" id="WP_089074489.1">
    <property type="nucleotide sequence ID" value="NZ_CBCSAM010000008.1"/>
</dbReference>
<evidence type="ECO:0000313" key="6">
    <source>
        <dbReference type="EMBL" id="ASK79581.1"/>
    </source>
</evidence>
<dbReference type="InterPro" id="IPR005119">
    <property type="entry name" value="LysR_subst-bd"/>
</dbReference>
<dbReference type="Proteomes" id="UP000242175">
    <property type="component" value="Chromosome small"/>
</dbReference>
<evidence type="ECO:0000256" key="4">
    <source>
        <dbReference type="ARBA" id="ARBA00023163"/>
    </source>
</evidence>
<dbReference type="InterPro" id="IPR000847">
    <property type="entry name" value="LysR_HTH_N"/>
</dbReference>
<evidence type="ECO:0000259" key="5">
    <source>
        <dbReference type="PROSITE" id="PS50931"/>
    </source>
</evidence>
<dbReference type="Gene3D" id="3.40.190.290">
    <property type="match status" value="1"/>
</dbReference>
<organism evidence="6 7">
    <name type="scientific">Paraphotobacterium marinum</name>
    <dbReference type="NCBI Taxonomy" id="1755811"/>
    <lineage>
        <taxon>Bacteria</taxon>
        <taxon>Pseudomonadati</taxon>
        <taxon>Pseudomonadota</taxon>
        <taxon>Gammaproteobacteria</taxon>
        <taxon>Vibrionales</taxon>
        <taxon>Vibrionaceae</taxon>
        <taxon>Paraphotobacterium</taxon>
    </lineage>
</organism>
<keyword evidence="4" id="KW-0804">Transcription</keyword>
<dbReference type="EMBL" id="CP022356">
    <property type="protein sequence ID" value="ASK79581.1"/>
    <property type="molecule type" value="Genomic_DNA"/>
</dbReference>
<dbReference type="PANTHER" id="PTHR30537:SF5">
    <property type="entry name" value="HTH-TYPE TRANSCRIPTIONAL ACTIVATOR TTDR-RELATED"/>
    <property type="match status" value="1"/>
</dbReference>
<comment type="similarity">
    <text evidence="1">Belongs to the LysR transcriptional regulatory family.</text>
</comment>
<accession>A0A220VGZ5</accession>
<keyword evidence="3" id="KW-0238">DNA-binding</keyword>
<dbReference type="SUPFAM" id="SSF53850">
    <property type="entry name" value="Periplasmic binding protein-like II"/>
    <property type="match status" value="1"/>
</dbReference>
<dbReference type="Pfam" id="PF03466">
    <property type="entry name" value="LysR_substrate"/>
    <property type="match status" value="1"/>
</dbReference>
<sequence length="301" mass="35157">MVSLIKYMLTFNKIVELSSFVKTAEYYEISPPAVSAQIKKLENKLGYKLFNRTTRIVHLTERGVAFYEHTKKVQELLKNTEKLYLNVNENPKGELKIVVSEIICHQLLFKYLNEFITMYPEINLKIEIREEVPNFIANKIDFLIGFRIDLKGLSPNLIAQKILSSKLLLVCTPEHEKFIGRPKSLKDIKKFRFLYHYLTPTPESFDSLTGLKLELRQSNLLLNTQNAIISLILKNIGVSILPDNKVYKYLNDGSLIRLLPSFDFGTMDQYFFYDKGNSHLPTHKAFLNFMKEKIRLYQNIY</sequence>
<dbReference type="KEGG" id="pmai:CF386_11035"/>